<accession>A0A8J2LF56</accession>
<dbReference type="FunFam" id="3.40.50.10380:FF:000004">
    <property type="entry name" value="Malic enzyme"/>
    <property type="match status" value="1"/>
</dbReference>
<dbReference type="PANTHER" id="PTHR23406">
    <property type="entry name" value="MALIC ENZYME-RELATED"/>
    <property type="match status" value="1"/>
</dbReference>
<dbReference type="GO" id="GO:0004473">
    <property type="term" value="F:malate dehydrogenase (decarboxylating) (NADP+) activity"/>
    <property type="evidence" value="ECO:0007669"/>
    <property type="project" value="TreeGrafter"/>
</dbReference>
<comment type="caution">
    <text evidence="9">The sequence shown here is derived from an EMBL/GenBank/DDBJ whole genome shotgun (WGS) entry which is preliminary data.</text>
</comment>
<dbReference type="PIRSF" id="PIRSF000106">
    <property type="entry name" value="ME"/>
    <property type="match status" value="1"/>
</dbReference>
<keyword evidence="4 6" id="KW-0479">Metal-binding</keyword>
<dbReference type="InterPro" id="IPR012301">
    <property type="entry name" value="Malic_N_dom"/>
</dbReference>
<dbReference type="NCBIfam" id="NF010052">
    <property type="entry name" value="PRK13529.1"/>
    <property type="match status" value="1"/>
</dbReference>
<evidence type="ECO:0000259" key="8">
    <source>
        <dbReference type="SMART" id="SM01274"/>
    </source>
</evidence>
<evidence type="ECO:0000256" key="2">
    <source>
        <dbReference type="ARBA" id="ARBA00001946"/>
    </source>
</evidence>
<keyword evidence="5 6" id="KW-0560">Oxidoreductase</keyword>
<evidence type="ECO:0000256" key="3">
    <source>
        <dbReference type="ARBA" id="ARBA00008785"/>
    </source>
</evidence>
<dbReference type="GO" id="GO:0046872">
    <property type="term" value="F:metal ion binding"/>
    <property type="evidence" value="ECO:0007669"/>
    <property type="project" value="UniProtKB-KW"/>
</dbReference>
<evidence type="ECO:0000256" key="4">
    <source>
        <dbReference type="ARBA" id="ARBA00022723"/>
    </source>
</evidence>
<dbReference type="PROSITE" id="PS00331">
    <property type="entry name" value="MALIC_ENZYMES"/>
    <property type="match status" value="1"/>
</dbReference>
<comment type="cofactor">
    <cofactor evidence="2">
        <name>Mg(2+)</name>
        <dbReference type="ChEBI" id="CHEBI:18420"/>
    </cofactor>
</comment>
<protein>
    <recommendedName>
        <fullName evidence="6">Malic enzyme</fullName>
    </recommendedName>
</protein>
<evidence type="ECO:0000313" key="10">
    <source>
        <dbReference type="Proteomes" id="UP000708208"/>
    </source>
</evidence>
<comment type="cofactor">
    <cofactor evidence="1">
        <name>Mn(2+)</name>
        <dbReference type="ChEBI" id="CHEBI:29035"/>
    </cofactor>
</comment>
<feature type="domain" description="Malic enzyme NAD-binding" evidence="7">
    <location>
        <begin position="284"/>
        <end position="536"/>
    </location>
</feature>
<dbReference type="Pfam" id="PF00390">
    <property type="entry name" value="malic"/>
    <property type="match status" value="1"/>
</dbReference>
<dbReference type="SMART" id="SM00919">
    <property type="entry name" value="Malic_M"/>
    <property type="match status" value="1"/>
</dbReference>
<dbReference type="EMBL" id="CAJVCH010567880">
    <property type="protein sequence ID" value="CAG7832975.1"/>
    <property type="molecule type" value="Genomic_DNA"/>
</dbReference>
<comment type="similarity">
    <text evidence="3 6">Belongs to the malic enzymes family.</text>
</comment>
<keyword evidence="10" id="KW-1185">Reference proteome</keyword>
<dbReference type="PANTHER" id="PTHR23406:SF90">
    <property type="entry name" value="MALIC ENZYME-RELATED"/>
    <property type="match status" value="1"/>
</dbReference>
<organism evidence="9 10">
    <name type="scientific">Allacma fusca</name>
    <dbReference type="NCBI Taxonomy" id="39272"/>
    <lineage>
        <taxon>Eukaryota</taxon>
        <taxon>Metazoa</taxon>
        <taxon>Ecdysozoa</taxon>
        <taxon>Arthropoda</taxon>
        <taxon>Hexapoda</taxon>
        <taxon>Collembola</taxon>
        <taxon>Symphypleona</taxon>
        <taxon>Sminthuridae</taxon>
        <taxon>Allacma</taxon>
    </lineage>
</organism>
<evidence type="ECO:0000256" key="1">
    <source>
        <dbReference type="ARBA" id="ARBA00001936"/>
    </source>
</evidence>
<dbReference type="CDD" id="cd05312">
    <property type="entry name" value="NAD_bind_1_malic_enz"/>
    <property type="match status" value="1"/>
</dbReference>
<evidence type="ECO:0000256" key="5">
    <source>
        <dbReference type="ARBA" id="ARBA00023002"/>
    </source>
</evidence>
<feature type="domain" description="Malic enzyme N-terminal" evidence="8">
    <location>
        <begin position="93"/>
        <end position="274"/>
    </location>
</feature>
<dbReference type="FunFam" id="3.40.50.720:FF:000060">
    <property type="entry name" value="Malic enzyme"/>
    <property type="match status" value="1"/>
</dbReference>
<dbReference type="GO" id="GO:0051287">
    <property type="term" value="F:NAD binding"/>
    <property type="evidence" value="ECO:0007669"/>
    <property type="project" value="InterPro"/>
</dbReference>
<dbReference type="AlphaFoldDB" id="A0A8J2LF56"/>
<evidence type="ECO:0000256" key="6">
    <source>
        <dbReference type="RuleBase" id="RU003426"/>
    </source>
</evidence>
<gene>
    <name evidence="9" type="ORF">AFUS01_LOCUS42628</name>
</gene>
<evidence type="ECO:0000259" key="7">
    <source>
        <dbReference type="SMART" id="SM00919"/>
    </source>
</evidence>
<dbReference type="InterPro" id="IPR015884">
    <property type="entry name" value="Malic_enzyme_CS"/>
</dbReference>
<name>A0A8J2LF56_9HEXA</name>
<proteinExistence type="inferred from homology"/>
<sequence>MGSRQECVSQRPYSGTVGSTVISPTLFRGMDHLRDPRLNKGMAFTIEERQVLGIHGLLPPRVRSQEEQVKICKANLDSYTDDLHKYSYLAGLQDRNERLFYRLLAEYTEEMMPLVYTPTVGLACQKLGLVYNRPRGLFITIHDKGHIGEIMRNWPEPEVTAICVTDGERILGLGDLGANGMGIPVGKLALYTALAGVKPSQCLPVTLDVGTNNQNLLDDPTYIGLRQRRVVGEEYDEFIDEFMKAVVCRYGQNTLIQFEDFGNRNASRLLAKYQNKYCTFNDDIQGTASVAVAGFLASLRITKAKLTDNVFLFLGAGEASLGIAQLLVRSMVLDGIAEKDAVDRIWLVDSKGLIVKSRTDNMGHEKLMFVKDAPEIKDFLQAVKHVKPTAIIGASAQSGAFTEEIIRTMGEINKRPIILALSNPTSKAECTAVQAYTFTDGRAIFASGSPFAPVECNGKKFVPGQGNNAYIFPGVSLGVIAAGVRHISDDVFLLAAKTLANLVTDQDLAEGRLYPPLSAIFQASLVIARAVAENAYKNGTASTYPEPLDKGEFIRSQIYSYKYSASHPSLYKWPGISDKMCRCKRRHLNASP</sequence>
<dbReference type="OrthoDB" id="5365701at2759"/>
<dbReference type="Pfam" id="PF03949">
    <property type="entry name" value="Malic_M"/>
    <property type="match status" value="1"/>
</dbReference>
<dbReference type="SMART" id="SM01274">
    <property type="entry name" value="malic"/>
    <property type="match status" value="1"/>
</dbReference>
<dbReference type="GO" id="GO:0006108">
    <property type="term" value="P:malate metabolic process"/>
    <property type="evidence" value="ECO:0007669"/>
    <property type="project" value="TreeGrafter"/>
</dbReference>
<dbReference type="InterPro" id="IPR012302">
    <property type="entry name" value="Malic_NAD-bd"/>
</dbReference>
<dbReference type="GO" id="GO:0005739">
    <property type="term" value="C:mitochondrion"/>
    <property type="evidence" value="ECO:0007669"/>
    <property type="project" value="TreeGrafter"/>
</dbReference>
<dbReference type="InterPro" id="IPR001891">
    <property type="entry name" value="Malic_OxRdtase"/>
</dbReference>
<dbReference type="Proteomes" id="UP000708208">
    <property type="component" value="Unassembled WGS sequence"/>
</dbReference>
<reference evidence="9" key="1">
    <citation type="submission" date="2021-06" db="EMBL/GenBank/DDBJ databases">
        <authorList>
            <person name="Hodson N. C."/>
            <person name="Mongue J. A."/>
            <person name="Jaron S. K."/>
        </authorList>
    </citation>
    <scope>NUCLEOTIDE SEQUENCE</scope>
</reference>
<evidence type="ECO:0000313" key="9">
    <source>
        <dbReference type="EMBL" id="CAG7832975.1"/>
    </source>
</evidence>